<proteinExistence type="predicted"/>
<protein>
    <submittedName>
        <fullName evidence="2">Uncharacterized protein</fullName>
    </submittedName>
</protein>
<dbReference type="EMBL" id="MN740368">
    <property type="protein sequence ID" value="QHU02986.1"/>
    <property type="molecule type" value="Genomic_DNA"/>
</dbReference>
<sequence>MNTPCITPEDMIFKKSGGGLITAGGFKIDSILNKSPIQTGGSIGGTSVLSSLKGLAVPAGLLYMQQTIEKPHISENVEKMQVIGNSLYDNLLNLAEKNKPPTKKRKKTRKKTNKKTSKNKSRKSRK</sequence>
<organism evidence="2">
    <name type="scientific">viral metagenome</name>
    <dbReference type="NCBI Taxonomy" id="1070528"/>
    <lineage>
        <taxon>unclassified sequences</taxon>
        <taxon>metagenomes</taxon>
        <taxon>organismal metagenomes</taxon>
    </lineage>
</organism>
<evidence type="ECO:0000256" key="1">
    <source>
        <dbReference type="SAM" id="MobiDB-lite"/>
    </source>
</evidence>
<accession>A0A6C0JE16</accession>
<name>A0A6C0JE16_9ZZZZ</name>
<feature type="region of interest" description="Disordered" evidence="1">
    <location>
        <begin position="94"/>
        <end position="126"/>
    </location>
</feature>
<reference evidence="2" key="1">
    <citation type="journal article" date="2020" name="Nature">
        <title>Giant virus diversity and host interactions through global metagenomics.</title>
        <authorList>
            <person name="Schulz F."/>
            <person name="Roux S."/>
            <person name="Paez-Espino D."/>
            <person name="Jungbluth S."/>
            <person name="Walsh D.A."/>
            <person name="Denef V.J."/>
            <person name="McMahon K.D."/>
            <person name="Konstantinidis K.T."/>
            <person name="Eloe-Fadrosh E.A."/>
            <person name="Kyrpides N.C."/>
            <person name="Woyke T."/>
        </authorList>
    </citation>
    <scope>NUCLEOTIDE SEQUENCE</scope>
    <source>
        <strain evidence="2">GVMAG-M-3300025890-48</strain>
    </source>
</reference>
<evidence type="ECO:0000313" key="2">
    <source>
        <dbReference type="EMBL" id="QHU02986.1"/>
    </source>
</evidence>
<dbReference type="AlphaFoldDB" id="A0A6C0JE16"/>
<feature type="compositionally biased region" description="Basic residues" evidence="1">
    <location>
        <begin position="100"/>
        <end position="126"/>
    </location>
</feature>